<dbReference type="Proteomes" id="UP000828251">
    <property type="component" value="Unassembled WGS sequence"/>
</dbReference>
<keyword evidence="1" id="KW-0175">Coiled coil</keyword>
<sequence length="104" mass="11972">MEPIQVVSPGIERIAYFVDMCPAGLESTENNNVNARDEALGTQAKEWKNKIDELRRDVRALHLKSQGVDWLFCFNNLLTIKLVVVNLPRDFKVPKDMFEGRRDP</sequence>
<reference evidence="2 3" key="1">
    <citation type="journal article" date="2021" name="Plant Biotechnol. J.">
        <title>Multi-omics assisted identification of the key and species-specific regulatory components of drought-tolerant mechanisms in Gossypium stocksii.</title>
        <authorList>
            <person name="Yu D."/>
            <person name="Ke L."/>
            <person name="Zhang D."/>
            <person name="Wu Y."/>
            <person name="Sun Y."/>
            <person name="Mei J."/>
            <person name="Sun J."/>
            <person name="Sun Y."/>
        </authorList>
    </citation>
    <scope>NUCLEOTIDE SEQUENCE [LARGE SCALE GENOMIC DNA]</scope>
    <source>
        <strain evidence="3">cv. E1</strain>
        <tissue evidence="2">Leaf</tissue>
    </source>
</reference>
<accession>A0A9D3ZHN9</accession>
<proteinExistence type="predicted"/>
<organism evidence="2 3">
    <name type="scientific">Gossypium stocksii</name>
    <dbReference type="NCBI Taxonomy" id="47602"/>
    <lineage>
        <taxon>Eukaryota</taxon>
        <taxon>Viridiplantae</taxon>
        <taxon>Streptophyta</taxon>
        <taxon>Embryophyta</taxon>
        <taxon>Tracheophyta</taxon>
        <taxon>Spermatophyta</taxon>
        <taxon>Magnoliopsida</taxon>
        <taxon>eudicotyledons</taxon>
        <taxon>Gunneridae</taxon>
        <taxon>Pentapetalae</taxon>
        <taxon>rosids</taxon>
        <taxon>malvids</taxon>
        <taxon>Malvales</taxon>
        <taxon>Malvaceae</taxon>
        <taxon>Malvoideae</taxon>
        <taxon>Gossypium</taxon>
    </lineage>
</organism>
<keyword evidence="3" id="KW-1185">Reference proteome</keyword>
<evidence type="ECO:0000313" key="2">
    <source>
        <dbReference type="EMBL" id="KAH1038680.1"/>
    </source>
</evidence>
<name>A0A9D3ZHN9_9ROSI</name>
<evidence type="ECO:0000256" key="1">
    <source>
        <dbReference type="SAM" id="Coils"/>
    </source>
</evidence>
<dbReference type="AlphaFoldDB" id="A0A9D3ZHN9"/>
<feature type="coiled-coil region" evidence="1">
    <location>
        <begin position="25"/>
        <end position="64"/>
    </location>
</feature>
<comment type="caution">
    <text evidence="2">The sequence shown here is derived from an EMBL/GenBank/DDBJ whole genome shotgun (WGS) entry which is preliminary data.</text>
</comment>
<evidence type="ECO:0000313" key="3">
    <source>
        <dbReference type="Proteomes" id="UP000828251"/>
    </source>
</evidence>
<protein>
    <submittedName>
        <fullName evidence="2">Uncharacterized protein</fullName>
    </submittedName>
</protein>
<dbReference type="EMBL" id="JAIQCV010000012">
    <property type="protein sequence ID" value="KAH1038680.1"/>
    <property type="molecule type" value="Genomic_DNA"/>
</dbReference>
<gene>
    <name evidence="2" type="ORF">J1N35_040423</name>
</gene>